<dbReference type="InterPro" id="IPR014054">
    <property type="entry name" value="Phage_regulatory_Rha"/>
</dbReference>
<sequence>MTELVYLKNDEAVCSSLQVAEKFGKRHDRVLRAIDNLLETLPKNGEVSKMFILSKRKAADGQFHRMYFMNRDGFSLLVMGFTGKKALEWKLKYIKAFNQMEKFILERQTQAWIDSRKAGKLTRKAETDTIKKLVEYAQAQGSQHADKLYMTYSKLANKMAGVSKRDEATVAQLNNLSLMEHIILCVIDSGIVAGKHYKEIYQDCKKRLETVKDLAYLEQSA</sequence>
<name>A0A8S5NDI9_9CAUD</name>
<protein>
    <submittedName>
        <fullName evidence="1">Regulatory protein</fullName>
    </submittedName>
</protein>
<dbReference type="Pfam" id="PF09669">
    <property type="entry name" value="Phage_pRha"/>
    <property type="match status" value="1"/>
</dbReference>
<evidence type="ECO:0000313" key="1">
    <source>
        <dbReference type="EMBL" id="DAD92869.1"/>
    </source>
</evidence>
<organism evidence="1">
    <name type="scientific">Siphoviridae sp. ctNyC15</name>
    <dbReference type="NCBI Taxonomy" id="2826307"/>
    <lineage>
        <taxon>Viruses</taxon>
        <taxon>Duplodnaviria</taxon>
        <taxon>Heunggongvirae</taxon>
        <taxon>Uroviricota</taxon>
        <taxon>Caudoviricetes</taxon>
    </lineage>
</organism>
<reference evidence="1" key="1">
    <citation type="journal article" date="2021" name="Proc. Natl. Acad. Sci. U.S.A.">
        <title>A Catalog of Tens of Thousands of Viruses from Human Metagenomes Reveals Hidden Associations with Chronic Diseases.</title>
        <authorList>
            <person name="Tisza M.J."/>
            <person name="Buck C.B."/>
        </authorList>
    </citation>
    <scope>NUCLEOTIDE SEQUENCE</scope>
    <source>
        <strain evidence="1">CtNyC15</strain>
    </source>
</reference>
<dbReference type="EMBL" id="BK015147">
    <property type="protein sequence ID" value="DAD92869.1"/>
    <property type="molecule type" value="Genomic_DNA"/>
</dbReference>
<proteinExistence type="predicted"/>
<dbReference type="NCBIfam" id="TIGR02681">
    <property type="entry name" value="phage_pRha"/>
    <property type="match status" value="1"/>
</dbReference>
<accession>A0A8S5NDI9</accession>